<name>A0A8J6EH12_ELECQ</name>
<keyword evidence="9 17" id="KW-0472">Membrane</keyword>
<evidence type="ECO:0000256" key="17">
    <source>
        <dbReference type="SAM" id="Phobius"/>
    </source>
</evidence>
<keyword evidence="10" id="KW-1015">Disulfide bond</keyword>
<keyword evidence="4" id="KW-1003">Cell membrane</keyword>
<keyword evidence="6 17" id="KW-1133">Transmembrane helix</keyword>
<dbReference type="GO" id="GO:0005886">
    <property type="term" value="C:plasma membrane"/>
    <property type="evidence" value="ECO:0007669"/>
    <property type="project" value="UniProtKB-SubCell"/>
</dbReference>
<comment type="subcellular location">
    <subcellularLocation>
        <location evidence="1">Cell membrane</location>
        <topology evidence="1">Multi-pass membrane protein</topology>
    </subcellularLocation>
</comment>
<keyword evidence="7" id="KW-0915">Sodium</keyword>
<dbReference type="PANTHER" id="PTHR11690:SF13">
    <property type="entry name" value="ACID-SENSING ION CHANNEL 4"/>
    <property type="match status" value="1"/>
</dbReference>
<dbReference type="InterPro" id="IPR020903">
    <property type="entry name" value="ENaC_CS"/>
</dbReference>
<feature type="transmembrane region" description="Helical" evidence="17">
    <location>
        <begin position="42"/>
        <end position="60"/>
    </location>
</feature>
<evidence type="ECO:0000256" key="10">
    <source>
        <dbReference type="ARBA" id="ARBA00023157"/>
    </source>
</evidence>
<evidence type="ECO:0000313" key="19">
    <source>
        <dbReference type="Proteomes" id="UP000770717"/>
    </source>
</evidence>
<evidence type="ECO:0000256" key="14">
    <source>
        <dbReference type="ARBA" id="ARBA00038140"/>
    </source>
</evidence>
<keyword evidence="11" id="KW-0325">Glycoprotein</keyword>
<comment type="subunit">
    <text evidence="15">Homotrimer. Heterotrimer; with other ASIC proteins producing functional channels.</text>
</comment>
<keyword evidence="12 16" id="KW-0739">Sodium transport</keyword>
<sequence length="496" mass="56270">MGKDLDIGDTRSSAEVTDKFLKSTKIHGLIHLRTSSSLKHRLFFGATFIVLLGLLISYSLEHVYYLLSHPTHTNVRMIWVTKLMFPAVTICRVQQLKGVTKYPKVASPTKLQHEINELGLPVSSKDSWKDLDSMMVKCFYHGHKCTSQDFTPVYTRYGKCYTFNADRKTAKVSKQGGMGNGLEIMLDIQQEEYLPIWRETNETSFEAGIRVQIHSQDEPPYIHQLGFGVSPGFQTFVSCQEQRLTYLPQPWGNCRDSAPTGEFLLGYSTYSISACRLQCEKQAVVKSCSCRMVHMPGNETICSPSNYSSCADNILDAMVEDNTDKCTCPTPCNMTRYGKEISMVRIPNKGSARYLAKKYNKNETYIRDNFLVLDIFFEALNYGRIDQKKAYDLASLLGDIGGQMGLFIGASILTVLEILDYLYELIRDKVNKLFRRKPSPTRKPKDKISTLAMDDLNDQSSTEAHGRHPEGAYATTMLPNHHRHYTHHGVFEDFAC</sequence>
<dbReference type="Proteomes" id="UP000770717">
    <property type="component" value="Unassembled WGS sequence"/>
</dbReference>
<dbReference type="AlphaFoldDB" id="A0A8J6EH12"/>
<evidence type="ECO:0000256" key="15">
    <source>
        <dbReference type="ARBA" id="ARBA00064603"/>
    </source>
</evidence>
<evidence type="ECO:0000256" key="12">
    <source>
        <dbReference type="ARBA" id="ARBA00023201"/>
    </source>
</evidence>
<dbReference type="Pfam" id="PF00858">
    <property type="entry name" value="ASC"/>
    <property type="match status" value="2"/>
</dbReference>
<evidence type="ECO:0000256" key="2">
    <source>
        <dbReference type="ARBA" id="ARBA00022448"/>
    </source>
</evidence>
<protein>
    <recommendedName>
        <fullName evidence="20">Acid-sensing ion channel 4</fullName>
    </recommendedName>
</protein>
<evidence type="ECO:0000256" key="1">
    <source>
        <dbReference type="ARBA" id="ARBA00004651"/>
    </source>
</evidence>
<evidence type="ECO:0000256" key="7">
    <source>
        <dbReference type="ARBA" id="ARBA00023053"/>
    </source>
</evidence>
<keyword evidence="2 16" id="KW-0813">Transport</keyword>
<accession>A0A8J6EH12</accession>
<keyword evidence="3 16" id="KW-0894">Sodium channel</keyword>
<evidence type="ECO:0000256" key="5">
    <source>
        <dbReference type="ARBA" id="ARBA00022692"/>
    </source>
</evidence>
<dbReference type="OrthoDB" id="6502088at2759"/>
<keyword evidence="8 16" id="KW-0406">Ion transport</keyword>
<evidence type="ECO:0000313" key="18">
    <source>
        <dbReference type="EMBL" id="KAG9468794.1"/>
    </source>
</evidence>
<evidence type="ECO:0000256" key="4">
    <source>
        <dbReference type="ARBA" id="ARBA00022475"/>
    </source>
</evidence>
<comment type="caution">
    <text evidence="18">The sequence shown here is derived from an EMBL/GenBank/DDBJ whole genome shotgun (WGS) entry which is preliminary data.</text>
</comment>
<evidence type="ECO:0000256" key="16">
    <source>
        <dbReference type="RuleBase" id="RU000679"/>
    </source>
</evidence>
<dbReference type="EMBL" id="WNTK01000728">
    <property type="protein sequence ID" value="KAG9468794.1"/>
    <property type="molecule type" value="Genomic_DNA"/>
</dbReference>
<dbReference type="FunFam" id="2.60.470.10:FF:000001">
    <property type="entry name" value="Acid-sensing (proton-gated) ion channel family member 4a"/>
    <property type="match status" value="1"/>
</dbReference>
<evidence type="ECO:0000256" key="9">
    <source>
        <dbReference type="ARBA" id="ARBA00023136"/>
    </source>
</evidence>
<dbReference type="InterPro" id="IPR001873">
    <property type="entry name" value="ENaC"/>
</dbReference>
<proteinExistence type="inferred from homology"/>
<evidence type="ECO:0000256" key="3">
    <source>
        <dbReference type="ARBA" id="ARBA00022461"/>
    </source>
</evidence>
<gene>
    <name evidence="18" type="ORF">GDO78_021926</name>
</gene>
<keyword evidence="19" id="KW-1185">Reference proteome</keyword>
<evidence type="ECO:0000256" key="11">
    <source>
        <dbReference type="ARBA" id="ARBA00023180"/>
    </source>
</evidence>
<comment type="similarity">
    <text evidence="14">Belongs to the amiloride-sensitive sodium channel (TC 1.A.6) family. ASIC4 subfamily.</text>
</comment>
<dbReference type="GO" id="GO:0015280">
    <property type="term" value="F:ligand-gated sodium channel activity"/>
    <property type="evidence" value="ECO:0007669"/>
    <property type="project" value="TreeGrafter"/>
</dbReference>
<dbReference type="PROSITE" id="PS01206">
    <property type="entry name" value="ASC"/>
    <property type="match status" value="1"/>
</dbReference>
<evidence type="ECO:0000256" key="13">
    <source>
        <dbReference type="ARBA" id="ARBA00023303"/>
    </source>
</evidence>
<dbReference type="Gene3D" id="1.10.287.820">
    <property type="entry name" value="Acid-sensing ion channel domain"/>
    <property type="match status" value="1"/>
</dbReference>
<dbReference type="PANTHER" id="PTHR11690">
    <property type="entry name" value="AMILORIDE-SENSITIVE SODIUM CHANNEL-RELATED"/>
    <property type="match status" value="1"/>
</dbReference>
<evidence type="ECO:0008006" key="20">
    <source>
        <dbReference type="Google" id="ProtNLM"/>
    </source>
</evidence>
<dbReference type="Gene3D" id="2.60.470.10">
    <property type="entry name" value="Acid-sensing ion channels like domains"/>
    <property type="match status" value="1"/>
</dbReference>
<keyword evidence="13 16" id="KW-0407">Ion channel</keyword>
<evidence type="ECO:0000256" key="6">
    <source>
        <dbReference type="ARBA" id="ARBA00022989"/>
    </source>
</evidence>
<keyword evidence="5 16" id="KW-0812">Transmembrane</keyword>
<reference evidence="18" key="1">
    <citation type="thesis" date="2020" institute="ProQuest LLC" country="789 East Eisenhower Parkway, Ann Arbor, MI, USA">
        <title>Comparative Genomics and Chromosome Evolution.</title>
        <authorList>
            <person name="Mudd A.B."/>
        </authorList>
    </citation>
    <scope>NUCLEOTIDE SEQUENCE</scope>
    <source>
        <strain evidence="18">HN-11 Male</strain>
        <tissue evidence="18">Kidney and liver</tissue>
    </source>
</reference>
<organism evidence="18 19">
    <name type="scientific">Eleutherodactylus coqui</name>
    <name type="common">Puerto Rican coqui</name>
    <dbReference type="NCBI Taxonomy" id="57060"/>
    <lineage>
        <taxon>Eukaryota</taxon>
        <taxon>Metazoa</taxon>
        <taxon>Chordata</taxon>
        <taxon>Craniata</taxon>
        <taxon>Vertebrata</taxon>
        <taxon>Euteleostomi</taxon>
        <taxon>Amphibia</taxon>
        <taxon>Batrachia</taxon>
        <taxon>Anura</taxon>
        <taxon>Neobatrachia</taxon>
        <taxon>Hyloidea</taxon>
        <taxon>Eleutherodactylidae</taxon>
        <taxon>Eleutherodactylinae</taxon>
        <taxon>Eleutherodactylus</taxon>
        <taxon>Eleutherodactylus</taxon>
    </lineage>
</organism>
<dbReference type="PRINTS" id="PR01078">
    <property type="entry name" value="AMINACHANNEL"/>
</dbReference>
<evidence type="ECO:0000256" key="8">
    <source>
        <dbReference type="ARBA" id="ARBA00023065"/>
    </source>
</evidence>